<dbReference type="OrthoDB" id="7187630at2"/>
<evidence type="ECO:0000313" key="3">
    <source>
        <dbReference type="Proteomes" id="UP000001868"/>
    </source>
</evidence>
<dbReference type="HOGENOM" id="CLU_144009_0_0_5"/>
<dbReference type="InterPro" id="IPR025187">
    <property type="entry name" value="DUF4112"/>
</dbReference>
<organism evidence="2 3">
    <name type="scientific">Phenylobacterium zucineum (strain HLK1)</name>
    <dbReference type="NCBI Taxonomy" id="450851"/>
    <lineage>
        <taxon>Bacteria</taxon>
        <taxon>Pseudomonadati</taxon>
        <taxon>Pseudomonadota</taxon>
        <taxon>Alphaproteobacteria</taxon>
        <taxon>Caulobacterales</taxon>
        <taxon>Caulobacteraceae</taxon>
        <taxon>Phenylobacterium</taxon>
    </lineage>
</organism>
<dbReference type="Proteomes" id="UP000001868">
    <property type="component" value="Chromosome"/>
</dbReference>
<evidence type="ECO:0000313" key="2">
    <source>
        <dbReference type="EMBL" id="ACG78663.1"/>
    </source>
</evidence>
<dbReference type="KEGG" id="pzu:PHZ_c2253"/>
<keyword evidence="3" id="KW-1185">Reference proteome</keyword>
<dbReference type="eggNOG" id="ENOG5032WQ0">
    <property type="taxonomic scope" value="Bacteria"/>
</dbReference>
<reference evidence="2 3" key="1">
    <citation type="journal article" date="2008" name="BMC Genomics">
        <title>Complete genome of Phenylobacterium zucineum - a novel facultative intracellular bacterium isolated from human erythroleukemia cell line K562.</title>
        <authorList>
            <person name="Luo Y."/>
            <person name="Xu X."/>
            <person name="Ding Z."/>
            <person name="Liu Z."/>
            <person name="Zhang B."/>
            <person name="Yan Z."/>
            <person name="Sun J."/>
            <person name="Hu S."/>
            <person name="Hu X."/>
        </authorList>
    </citation>
    <scope>NUCLEOTIDE SEQUENCE [LARGE SCALE GENOMIC DNA]</scope>
    <source>
        <strain evidence="2 3">HLK1</strain>
    </source>
</reference>
<feature type="region of interest" description="Disordered" evidence="1">
    <location>
        <begin position="112"/>
        <end position="140"/>
    </location>
</feature>
<dbReference type="EMBL" id="CP000747">
    <property type="protein sequence ID" value="ACG78663.1"/>
    <property type="molecule type" value="Genomic_DNA"/>
</dbReference>
<proteinExistence type="predicted"/>
<evidence type="ECO:0000256" key="1">
    <source>
        <dbReference type="SAM" id="MobiDB-lite"/>
    </source>
</evidence>
<gene>
    <name evidence="2" type="ordered locus">PHZ_c2253</name>
</gene>
<dbReference type="AlphaFoldDB" id="B4RF93"/>
<protein>
    <recommendedName>
        <fullName evidence="4">DUF4112 domain-containing protein</fullName>
    </recommendedName>
</protein>
<dbReference type="Pfam" id="PF13430">
    <property type="entry name" value="DUF4112"/>
    <property type="match status" value="1"/>
</dbReference>
<name>B4RF93_PHEZH</name>
<dbReference type="STRING" id="450851.PHZ_c2253"/>
<accession>B4RF93</accession>
<evidence type="ECO:0008006" key="4">
    <source>
        <dbReference type="Google" id="ProtNLM"/>
    </source>
</evidence>
<sequence>MMDRDRAHTAWSRAERIRRLSDGIVRVGPLGLGIDGVLAWVPVAGTAYSVGAAALLISEALQAGASRGTLAKMGLYLGLDSVSSGVPIAGWAVDTLFPGHAMAARALQKDIERRHGRPAPLDDEEARARRARPVGAKTAG</sequence>